<dbReference type="RefSeq" id="WP_176490549.1">
    <property type="nucleotide sequence ID" value="NZ_BLXU01000010.1"/>
</dbReference>
<protein>
    <submittedName>
        <fullName evidence="1">Uncharacterized protein</fullName>
    </submittedName>
</protein>
<proteinExistence type="predicted"/>
<name>A0A6L2ZWE5_9LACT</name>
<dbReference type="AlphaFoldDB" id="A0A6L2ZWE5"/>
<reference evidence="1 2" key="1">
    <citation type="submission" date="2020-06" db="EMBL/GenBank/DDBJ databases">
        <title>Draft genome sequence of Lactic acid bacteria from Okinawan-style tofu.</title>
        <authorList>
            <person name="Takara I."/>
            <person name="Ikematsu S."/>
        </authorList>
    </citation>
    <scope>NUCLEOTIDE SEQUENCE [LARGE SCALE GENOMIC DNA]</scope>
    <source>
        <strain evidence="2">lg38</strain>
    </source>
</reference>
<accession>A0A6L2ZWE5</accession>
<dbReference type="Proteomes" id="UP000504756">
    <property type="component" value="Unassembled WGS sequence"/>
</dbReference>
<sequence length="245" mass="28562">MSENKKIAKAMEQELLDFFEQDKVKKELLKFAISDVKMVKEYGGDKAEYLALFEEQGSDKISLEESGVSYPLQERLSKDTYEKYLTTVEKANEESAEDFLEENGSKYAWLASDIIYYQDLMFKLPSPFNYEQVWDNDELIELDNSAGDIISLTVNELSLFNEKEIVYQAGEGHLTNNIDEALALINKDMSEADDIYSELVEKIYNKFFEKTLDETEKQSVREYYDETYGMEVSYIMDLFKETIEE</sequence>
<comment type="caution">
    <text evidence="1">The sequence shown here is derived from an EMBL/GenBank/DDBJ whole genome shotgun (WGS) entry which is preliminary data.</text>
</comment>
<gene>
    <name evidence="1" type="ORF">ikelab_16470</name>
</gene>
<evidence type="ECO:0000313" key="2">
    <source>
        <dbReference type="Proteomes" id="UP000504756"/>
    </source>
</evidence>
<dbReference type="EMBL" id="BLXU01000010">
    <property type="protein sequence ID" value="GFO52372.1"/>
    <property type="molecule type" value="Genomic_DNA"/>
</dbReference>
<organism evidence="1 2">
    <name type="scientific">Lactococcus garvieae</name>
    <dbReference type="NCBI Taxonomy" id="1363"/>
    <lineage>
        <taxon>Bacteria</taxon>
        <taxon>Bacillati</taxon>
        <taxon>Bacillota</taxon>
        <taxon>Bacilli</taxon>
        <taxon>Lactobacillales</taxon>
        <taxon>Streptococcaceae</taxon>
        <taxon>Lactococcus</taxon>
    </lineage>
</organism>
<evidence type="ECO:0000313" key="1">
    <source>
        <dbReference type="EMBL" id="GFO52372.1"/>
    </source>
</evidence>